<dbReference type="EMBL" id="CP034545">
    <property type="protein sequence ID" value="AZQ50844.1"/>
    <property type="molecule type" value="Genomic_DNA"/>
</dbReference>
<proteinExistence type="predicted"/>
<dbReference type="RefSeq" id="WP_126360933.1">
    <property type="nucleotide sequence ID" value="NZ_CP034545.1"/>
</dbReference>
<evidence type="ECO:0000313" key="2">
    <source>
        <dbReference type="EMBL" id="AZQ50844.1"/>
    </source>
</evidence>
<protein>
    <submittedName>
        <fullName evidence="2">CoA transferase</fullName>
    </submittedName>
</protein>
<dbReference type="AlphaFoldDB" id="A0A3Q9F6W8"/>
<gene>
    <name evidence="2" type="ORF">D5R55_07425</name>
</gene>
<dbReference type="Gene3D" id="3.30.1540.10">
    <property type="entry name" value="formyl-coa transferase, domain 3"/>
    <property type="match status" value="1"/>
</dbReference>
<dbReference type="InterPro" id="IPR023606">
    <property type="entry name" value="CoA-Trfase_III_dom_1_sf"/>
</dbReference>
<dbReference type="GO" id="GO:0008410">
    <property type="term" value="F:CoA-transferase activity"/>
    <property type="evidence" value="ECO:0007669"/>
    <property type="project" value="TreeGrafter"/>
</dbReference>
<reference evidence="2 3" key="1">
    <citation type="submission" date="2018-12" db="EMBL/GenBank/DDBJ databases">
        <title>Cadmium resistance mechanism in endophytic bacteria Burkholderia cenocepacia YG-3.</title>
        <authorList>
            <person name="Zhang X."/>
            <person name="Wang X."/>
            <person name="Zhu Y."/>
        </authorList>
    </citation>
    <scope>NUCLEOTIDE SEQUENCE [LARGE SCALE GENOMIC DNA]</scope>
    <source>
        <strain evidence="2 3">YG-3</strain>
    </source>
</reference>
<dbReference type="PANTHER" id="PTHR48207">
    <property type="entry name" value="SUCCINATE--HYDROXYMETHYLGLUTARATE COA-TRANSFERASE"/>
    <property type="match status" value="1"/>
</dbReference>
<dbReference type="InterPro" id="IPR044855">
    <property type="entry name" value="CoA-Trfase_III_dom3_sf"/>
</dbReference>
<accession>A0A3Q9F6W8</accession>
<dbReference type="Pfam" id="PF02515">
    <property type="entry name" value="CoA_transf_3"/>
    <property type="match status" value="1"/>
</dbReference>
<dbReference type="InterPro" id="IPR050483">
    <property type="entry name" value="CoA-transferase_III_domain"/>
</dbReference>
<dbReference type="Gene3D" id="3.40.50.10540">
    <property type="entry name" value="Crotonobetainyl-coa:carnitine coa-transferase, domain 1"/>
    <property type="match status" value="1"/>
</dbReference>
<dbReference type="InterPro" id="IPR003673">
    <property type="entry name" value="CoA-Trfase_fam_III"/>
</dbReference>
<evidence type="ECO:0000313" key="3">
    <source>
        <dbReference type="Proteomes" id="UP000277191"/>
    </source>
</evidence>
<sequence length="406" mass="43727">MGALSHIRVLDLTRVLAGPWCAQTLADFGADVIKVERPGAGDDTRHWGPPYLKDPDGADTAEAAYYLAANRNKRSVTVDIATPEGQRIVRELAAQSDVVLENYKVGQLKKYGLDYESLRAVKPDLVYCSVTGFGQTGPYAHRAGYDFIVQGIGGFMSITGERDGEPGGGPQKAGVAIADLATGLYSTIAVLAALAHRDRTGEGQYIDMALLDVQVALLANMNTNFLASGKPPVRWGNAHPNIVPYQTFQTRDGWIIVAVGNDGQFRKFVEAGGRAELADDERFATNPSRVRHRDTLVPILAEMVKARDKADWIGALEAAGVPCGPINDLDEVFDNEQVVARGMQVSLPHPCGADVKLVRNPIRMSATPPDARTAPPLLGAQTEDVLRDMLGYDDARIAALKAKQAI</sequence>
<evidence type="ECO:0000256" key="1">
    <source>
        <dbReference type="ARBA" id="ARBA00022679"/>
    </source>
</evidence>
<dbReference type="PANTHER" id="PTHR48207:SF3">
    <property type="entry name" value="SUCCINATE--HYDROXYMETHYLGLUTARATE COA-TRANSFERASE"/>
    <property type="match status" value="1"/>
</dbReference>
<keyword evidence="1 2" id="KW-0808">Transferase</keyword>
<name>A0A3Q9F6W8_9BURK</name>
<dbReference type="Proteomes" id="UP000277191">
    <property type="component" value="Chromosome 1"/>
</dbReference>
<dbReference type="SUPFAM" id="SSF89796">
    <property type="entry name" value="CoA-transferase family III (CaiB/BaiF)"/>
    <property type="match status" value="1"/>
</dbReference>
<organism evidence="2 3">
    <name type="scientific">Burkholderia cenocepacia</name>
    <dbReference type="NCBI Taxonomy" id="95486"/>
    <lineage>
        <taxon>Bacteria</taxon>
        <taxon>Pseudomonadati</taxon>
        <taxon>Pseudomonadota</taxon>
        <taxon>Betaproteobacteria</taxon>
        <taxon>Burkholderiales</taxon>
        <taxon>Burkholderiaceae</taxon>
        <taxon>Burkholderia</taxon>
        <taxon>Burkholderia cepacia complex</taxon>
    </lineage>
</organism>